<dbReference type="HOGENOM" id="CLU_057069_2_0_2"/>
<dbReference type="RefSeq" id="WP_084063680.1">
    <property type="nucleotide sequence ID" value="NZ_CP009552.1"/>
</dbReference>
<dbReference type="PANTHER" id="PTHR47916">
    <property type="entry name" value="FRUCTOSE-BISPHOSPHATE ALDOLASE CLASS 1"/>
    <property type="match status" value="1"/>
</dbReference>
<evidence type="ECO:0000256" key="1">
    <source>
        <dbReference type="ARBA" id="ARBA00008116"/>
    </source>
</evidence>
<evidence type="ECO:0000256" key="7">
    <source>
        <dbReference type="PIRSR" id="PIRSR038992-1"/>
    </source>
</evidence>
<dbReference type="STRING" id="565033.GACE_1230"/>
<evidence type="ECO:0000256" key="3">
    <source>
        <dbReference type="ARBA" id="ARBA00022679"/>
    </source>
</evidence>
<keyword evidence="3" id="KW-0808">Transferase</keyword>
<name>A0A0A7GE26_GEOAI</name>
<dbReference type="InterPro" id="IPR010210">
    <property type="entry name" value="ADH_synthase"/>
</dbReference>
<keyword evidence="5" id="KW-0704">Schiff base</keyword>
<dbReference type="InterPro" id="IPR050456">
    <property type="entry name" value="DeoC/FbaB_aldolase"/>
</dbReference>
<evidence type="ECO:0000256" key="6">
    <source>
        <dbReference type="NCBIfam" id="TIGR01949"/>
    </source>
</evidence>
<organism evidence="8 9">
    <name type="scientific">Geoglobus acetivorans</name>
    <dbReference type="NCBI Taxonomy" id="565033"/>
    <lineage>
        <taxon>Archaea</taxon>
        <taxon>Methanobacteriati</taxon>
        <taxon>Methanobacteriota</taxon>
        <taxon>Archaeoglobi</taxon>
        <taxon>Archaeoglobales</taxon>
        <taxon>Archaeoglobaceae</taxon>
        <taxon>Geoglobus</taxon>
    </lineage>
</organism>
<protein>
    <recommendedName>
        <fullName evidence="6">2-amino-3,7-dideoxy-D-threo-hept-6-ulosonate synthase</fullName>
        <ecNumber evidence="6">2.2.1.10</ecNumber>
    </recommendedName>
</protein>
<dbReference type="KEGG" id="gac:GACE_1230"/>
<dbReference type="PANTHER" id="PTHR47916:SF1">
    <property type="entry name" value="3-HYDROXY-5-PHOSPHONOOXYPENTANE-2,4-DIONE THIOLASE"/>
    <property type="match status" value="1"/>
</dbReference>
<evidence type="ECO:0000313" key="8">
    <source>
        <dbReference type="EMBL" id="AIY90269.1"/>
    </source>
</evidence>
<dbReference type="GO" id="GO:0009073">
    <property type="term" value="P:aromatic amino acid family biosynthetic process"/>
    <property type="evidence" value="ECO:0007669"/>
    <property type="project" value="UniProtKB-KW"/>
</dbReference>
<reference evidence="8 9" key="1">
    <citation type="journal article" date="2015" name="Appl. Environ. Microbiol.">
        <title>The Geoglobus acetivorans genome: Fe(III) reduction, acetate utilization, autotrophic growth, and degradation of aromatic compounds in a hyperthermophilic archaeon.</title>
        <authorList>
            <person name="Mardanov A.V."/>
            <person name="Slododkina G.B."/>
            <person name="Slobodkin A.I."/>
            <person name="Beletsky A.V."/>
            <person name="Gavrilov S.N."/>
            <person name="Kublanov I.V."/>
            <person name="Bonch-Osmolovskaya E.A."/>
            <person name="Skryabin K.G."/>
            <person name="Ravin N.V."/>
        </authorList>
    </citation>
    <scope>NUCLEOTIDE SEQUENCE [LARGE SCALE GENOMIC DNA]</scope>
    <source>
        <strain evidence="8 9">SBH6</strain>
    </source>
</reference>
<evidence type="ECO:0000256" key="4">
    <source>
        <dbReference type="ARBA" id="ARBA00023141"/>
    </source>
</evidence>
<keyword evidence="2" id="KW-0028">Amino-acid biosynthesis</keyword>
<dbReference type="CDD" id="cd00958">
    <property type="entry name" value="DhnA"/>
    <property type="match status" value="1"/>
</dbReference>
<dbReference type="EMBL" id="CP009552">
    <property type="protein sequence ID" value="AIY90269.1"/>
    <property type="molecule type" value="Genomic_DNA"/>
</dbReference>
<accession>A0A0A7GE26</accession>
<dbReference type="InterPro" id="IPR002915">
    <property type="entry name" value="DeoC/FbaB/LacD_aldolase"/>
</dbReference>
<dbReference type="GO" id="GO:0004332">
    <property type="term" value="F:fructose-bisphosphate aldolase activity"/>
    <property type="evidence" value="ECO:0007669"/>
    <property type="project" value="InterPro"/>
</dbReference>
<evidence type="ECO:0000313" key="9">
    <source>
        <dbReference type="Proteomes" id="UP000030624"/>
    </source>
</evidence>
<evidence type="ECO:0000256" key="2">
    <source>
        <dbReference type="ARBA" id="ARBA00022605"/>
    </source>
</evidence>
<feature type="active site" description="Proton donor" evidence="7">
    <location>
        <position position="141"/>
    </location>
</feature>
<dbReference type="GeneID" id="24797810"/>
<gene>
    <name evidence="8" type="ORF">GACE_1230</name>
</gene>
<dbReference type="AlphaFoldDB" id="A0A0A7GE26"/>
<dbReference type="Proteomes" id="UP000030624">
    <property type="component" value="Chromosome"/>
</dbReference>
<dbReference type="NCBIfam" id="NF005556">
    <property type="entry name" value="PRK07226.1"/>
    <property type="match status" value="1"/>
</dbReference>
<feature type="active site" description="Schiff-base intermediate with dihydroxyacetone-P" evidence="7">
    <location>
        <position position="171"/>
    </location>
</feature>
<dbReference type="GO" id="GO:0016836">
    <property type="term" value="F:hydro-lyase activity"/>
    <property type="evidence" value="ECO:0007669"/>
    <property type="project" value="InterPro"/>
</dbReference>
<dbReference type="InterPro" id="IPR041720">
    <property type="entry name" value="FbaB-like"/>
</dbReference>
<keyword evidence="4" id="KW-0057">Aromatic amino acid biosynthesis</keyword>
<evidence type="ECO:0000256" key="5">
    <source>
        <dbReference type="ARBA" id="ARBA00023270"/>
    </source>
</evidence>
<dbReference type="Pfam" id="PF01791">
    <property type="entry name" value="DeoC"/>
    <property type="match status" value="1"/>
</dbReference>
<dbReference type="Gene3D" id="3.20.20.70">
    <property type="entry name" value="Aldolase class I"/>
    <property type="match status" value="1"/>
</dbReference>
<comment type="similarity">
    <text evidence="1">Belongs to the DeoC/FbaB aldolase family.</text>
</comment>
<dbReference type="NCBIfam" id="TIGR01949">
    <property type="entry name" value="ADH_synth"/>
    <property type="match status" value="1"/>
</dbReference>
<dbReference type="InterPro" id="IPR013785">
    <property type="entry name" value="Aldolase_TIM"/>
</dbReference>
<proteinExistence type="inferred from homology"/>
<dbReference type="EC" id="2.2.1.10" evidence="6"/>
<dbReference type="GO" id="GO:0016740">
    <property type="term" value="F:transferase activity"/>
    <property type="evidence" value="ECO:0007669"/>
    <property type="project" value="UniProtKB-KW"/>
</dbReference>
<dbReference type="PIRSF" id="PIRSF038992">
    <property type="entry name" value="Aldolase_Ia"/>
    <property type="match status" value="1"/>
</dbReference>
<dbReference type="SMART" id="SM01133">
    <property type="entry name" value="DeoC"/>
    <property type="match status" value="1"/>
</dbReference>
<dbReference type="GO" id="GO:0008652">
    <property type="term" value="P:amino acid biosynthetic process"/>
    <property type="evidence" value="ECO:0007669"/>
    <property type="project" value="UniProtKB-KW"/>
</dbReference>
<dbReference type="eggNOG" id="arCOG04044">
    <property type="taxonomic scope" value="Archaea"/>
</dbReference>
<sequence>MQGKKRRLKRIMKNGRAIIIPMDHGMTKPENGLEDVDRIIAMLDGIADAFILHKGMAKNSSMVEELESALIIHLSASTYLSPDPLDKRVITSVEKAIQLGADAVSVHVNIGCERDIEQIREASLISEKCDDYGMPLLVMAYPRGVGINEFGADEIKLAVRVANEIGADIVKTNYTGDAESFRDVLKFSKVPVVIAGGSKTDEASLLKTIEEAISAGAGGVAIGRNVFQSRNPRNLAMKISEIVHGVIYERGMVNR</sequence>
<dbReference type="SUPFAM" id="SSF51569">
    <property type="entry name" value="Aldolase"/>
    <property type="match status" value="1"/>
</dbReference>